<organism evidence="1 2">
    <name type="scientific">Linnemannia schmuckeri</name>
    <dbReference type="NCBI Taxonomy" id="64567"/>
    <lineage>
        <taxon>Eukaryota</taxon>
        <taxon>Fungi</taxon>
        <taxon>Fungi incertae sedis</taxon>
        <taxon>Mucoromycota</taxon>
        <taxon>Mortierellomycotina</taxon>
        <taxon>Mortierellomycetes</taxon>
        <taxon>Mortierellales</taxon>
        <taxon>Mortierellaceae</taxon>
        <taxon>Linnemannia</taxon>
    </lineage>
</organism>
<protein>
    <recommendedName>
        <fullName evidence="3">F-box domain-containing protein</fullName>
    </recommendedName>
</protein>
<evidence type="ECO:0000313" key="1">
    <source>
        <dbReference type="EMBL" id="KAF9139768.1"/>
    </source>
</evidence>
<name>A0A9P5RP58_9FUNG</name>
<gene>
    <name evidence="1" type="ORF">BG015_001913</name>
</gene>
<dbReference type="InterPro" id="IPR036047">
    <property type="entry name" value="F-box-like_dom_sf"/>
</dbReference>
<accession>A0A9P5RP58</accession>
<evidence type="ECO:0000313" key="2">
    <source>
        <dbReference type="Proteomes" id="UP000748756"/>
    </source>
</evidence>
<keyword evidence="2" id="KW-1185">Reference proteome</keyword>
<proteinExistence type="predicted"/>
<evidence type="ECO:0008006" key="3">
    <source>
        <dbReference type="Google" id="ProtNLM"/>
    </source>
</evidence>
<comment type="caution">
    <text evidence="1">The sequence shown here is derived from an EMBL/GenBank/DDBJ whole genome shotgun (WGS) entry which is preliminary data.</text>
</comment>
<dbReference type="Proteomes" id="UP000748756">
    <property type="component" value="Unassembled WGS sequence"/>
</dbReference>
<reference evidence="1" key="1">
    <citation type="journal article" date="2020" name="Fungal Divers.">
        <title>Resolving the Mortierellaceae phylogeny through synthesis of multi-gene phylogenetics and phylogenomics.</title>
        <authorList>
            <person name="Vandepol N."/>
            <person name="Liber J."/>
            <person name="Desiro A."/>
            <person name="Na H."/>
            <person name="Kennedy M."/>
            <person name="Barry K."/>
            <person name="Grigoriev I.V."/>
            <person name="Miller A.N."/>
            <person name="O'Donnell K."/>
            <person name="Stajich J.E."/>
            <person name="Bonito G."/>
        </authorList>
    </citation>
    <scope>NUCLEOTIDE SEQUENCE</scope>
    <source>
        <strain evidence="1">NRRL 6426</strain>
    </source>
</reference>
<dbReference type="OrthoDB" id="2363618at2759"/>
<dbReference type="AlphaFoldDB" id="A0A9P5RP58"/>
<dbReference type="SUPFAM" id="SSF81383">
    <property type="entry name" value="F-box domain"/>
    <property type="match status" value="1"/>
</dbReference>
<sequence length="226" mass="25693">MTPIGKVFDILELTTLIADDLSQHDLALCCCVSKSFFNIFSPHLWHFITIHPNDPILKFQSPEGRAGLLRNGHHIRVLRAYGLFALEPFVESGSTCTNLVSLDVNHSVDRFTGKVTVTRTFEMLSRGRRGSIGAGQRQISRVMVFPFSHYAESKRVSETTLISILKRNLRLEFLIVPSYCLDCEAIAKVAGESLLFLKEFYSDNDLKLQRHTINFSLRENFRKTQA</sequence>
<dbReference type="EMBL" id="JAAAUQ010001361">
    <property type="protein sequence ID" value="KAF9139768.1"/>
    <property type="molecule type" value="Genomic_DNA"/>
</dbReference>